<name>A0A815YJR7_9BILA</name>
<protein>
    <submittedName>
        <fullName evidence="1">Uncharacterized protein</fullName>
    </submittedName>
</protein>
<dbReference type="AlphaFoldDB" id="A0A815YJR7"/>
<proteinExistence type="predicted"/>
<reference evidence="1" key="1">
    <citation type="submission" date="2021-02" db="EMBL/GenBank/DDBJ databases">
        <authorList>
            <person name="Nowell W R."/>
        </authorList>
    </citation>
    <scope>NUCLEOTIDE SEQUENCE</scope>
</reference>
<dbReference type="Proteomes" id="UP000663834">
    <property type="component" value="Unassembled WGS sequence"/>
</dbReference>
<dbReference type="EMBL" id="CAJNOW010009838">
    <property type="protein sequence ID" value="CAF1571162.1"/>
    <property type="molecule type" value="Genomic_DNA"/>
</dbReference>
<accession>A0A815YJR7</accession>
<evidence type="ECO:0000313" key="1">
    <source>
        <dbReference type="EMBL" id="CAF1571162.1"/>
    </source>
</evidence>
<evidence type="ECO:0000313" key="2">
    <source>
        <dbReference type="Proteomes" id="UP000663834"/>
    </source>
</evidence>
<sequence>MVLNSTMVLPTNLSEDHTALTAQNLPFQIRNSLETTVTCVGSEYNRTCLYNNLYYKDKKFVVLTVRGNHLPFLLVRIGIRVGTRLKQGIDPNIISDCIPKIVEFNSIADLEHFVRETAKPRVLSSVTVYFKQPWHFNIGHALFDGLYPGYMALTHFPPRHLLPFRSLIDMDNIECGICWSEDVSSRFSGLGIIKEKILKNMSVHSWFAFDELVMGNGDMCQLCIQPNFQLAGGVELDGSRLFRDRMYKQHGLDILLQRRKNSAEKRDPRKPLKAYFIHNKAFSVADEKEIKDSIIEINKYTDLYLKKRNRIDKLEWPLVHVGYVNYRNITAKNKEFTHFQSTNIDSRMPTYELVETDFMAQLRLLSDMDIHITGPGTGQMYQTFLSDGSVTINLGKLKNSSYQRSTTTYASFMEQYMTAGAPYIKGLYYPINERRNGIKKKELVTLIQRAAKLITDGFRLPVNSRENLAADGQIFIEMCEKDVTFCREVTVRAPLRETSCFNMWAEDMVHEVRQWSSQGFIAGKRRIRCPLNHILLRQLRQKYNIVHETT</sequence>
<gene>
    <name evidence="1" type="ORF">KQP761_LOCUS19185</name>
</gene>
<comment type="caution">
    <text evidence="1">The sequence shown here is derived from an EMBL/GenBank/DDBJ whole genome shotgun (WGS) entry which is preliminary data.</text>
</comment>
<organism evidence="1 2">
    <name type="scientific">Rotaria magnacalcarata</name>
    <dbReference type="NCBI Taxonomy" id="392030"/>
    <lineage>
        <taxon>Eukaryota</taxon>
        <taxon>Metazoa</taxon>
        <taxon>Spiralia</taxon>
        <taxon>Gnathifera</taxon>
        <taxon>Rotifera</taxon>
        <taxon>Eurotatoria</taxon>
        <taxon>Bdelloidea</taxon>
        <taxon>Philodinida</taxon>
        <taxon>Philodinidae</taxon>
        <taxon>Rotaria</taxon>
    </lineage>
</organism>
<dbReference type="OrthoDB" id="10283862at2759"/>